<accession>A0ABN7AHP8</accession>
<protein>
    <submittedName>
        <fullName evidence="1">Reverse transcriptase (RNA-dependent DNA polymerase)</fullName>
    </submittedName>
</protein>
<keyword evidence="1" id="KW-0695">RNA-directed DNA polymerase</keyword>
<dbReference type="EMBL" id="AP028910">
    <property type="protein sequence ID" value="BES90406.1"/>
    <property type="molecule type" value="Genomic_DNA"/>
</dbReference>
<keyword evidence="2" id="KW-1185">Reference proteome</keyword>
<proteinExistence type="predicted"/>
<keyword evidence="1" id="KW-0808">Transferase</keyword>
<sequence length="105" mass="11716">MLNSASLHRFRQTYYSIVRERLYEDLMKLAVPKKLVGLVKMTTKRAAAGVKVQASGCDRGDPLAATLFSFELESASGCIRTNPGRTICNRLTPLIRRVRGHHGKN</sequence>
<evidence type="ECO:0000313" key="2">
    <source>
        <dbReference type="Proteomes" id="UP001307889"/>
    </source>
</evidence>
<dbReference type="GO" id="GO:0003964">
    <property type="term" value="F:RNA-directed DNA polymerase activity"/>
    <property type="evidence" value="ECO:0007669"/>
    <property type="project" value="UniProtKB-KW"/>
</dbReference>
<reference evidence="1 2" key="1">
    <citation type="submission" date="2023-09" db="EMBL/GenBank/DDBJ databases">
        <title>Nesidiocoris tenuis whole genome shotgun sequence.</title>
        <authorList>
            <person name="Shibata T."/>
            <person name="Shimoda M."/>
            <person name="Kobayashi T."/>
            <person name="Uehara T."/>
        </authorList>
    </citation>
    <scope>NUCLEOTIDE SEQUENCE [LARGE SCALE GENOMIC DNA]</scope>
    <source>
        <strain evidence="1 2">Japan</strain>
    </source>
</reference>
<evidence type="ECO:0000313" key="1">
    <source>
        <dbReference type="EMBL" id="BES90406.1"/>
    </source>
</evidence>
<dbReference type="Proteomes" id="UP001307889">
    <property type="component" value="Chromosome 2"/>
</dbReference>
<name>A0ABN7AHP8_9HEMI</name>
<gene>
    <name evidence="1" type="ORF">NTJ_03214</name>
</gene>
<organism evidence="1 2">
    <name type="scientific">Nesidiocoris tenuis</name>
    <dbReference type="NCBI Taxonomy" id="355587"/>
    <lineage>
        <taxon>Eukaryota</taxon>
        <taxon>Metazoa</taxon>
        <taxon>Ecdysozoa</taxon>
        <taxon>Arthropoda</taxon>
        <taxon>Hexapoda</taxon>
        <taxon>Insecta</taxon>
        <taxon>Pterygota</taxon>
        <taxon>Neoptera</taxon>
        <taxon>Paraneoptera</taxon>
        <taxon>Hemiptera</taxon>
        <taxon>Heteroptera</taxon>
        <taxon>Panheteroptera</taxon>
        <taxon>Cimicomorpha</taxon>
        <taxon>Miridae</taxon>
        <taxon>Dicyphina</taxon>
        <taxon>Nesidiocoris</taxon>
    </lineage>
</organism>
<keyword evidence="1" id="KW-0548">Nucleotidyltransferase</keyword>